<dbReference type="PANTHER" id="PTHR43735">
    <property type="entry name" value="APOPTOSIS-INDUCING FACTOR 1"/>
    <property type="match status" value="1"/>
</dbReference>
<dbReference type="SUPFAM" id="SSF51905">
    <property type="entry name" value="FAD/NAD(P)-binding domain"/>
    <property type="match status" value="2"/>
</dbReference>
<dbReference type="Pfam" id="PF07992">
    <property type="entry name" value="Pyr_redox_2"/>
    <property type="match status" value="1"/>
</dbReference>
<dbReference type="GO" id="GO:0050660">
    <property type="term" value="F:flavin adenine dinucleotide binding"/>
    <property type="evidence" value="ECO:0000318"/>
    <property type="project" value="GO_Central"/>
</dbReference>
<evidence type="ECO:0000313" key="8">
    <source>
        <dbReference type="EMBL" id="CAG1830874.1"/>
    </source>
</evidence>
<dbReference type="AlphaFoldDB" id="A0A804K416"/>
<evidence type="ECO:0000256" key="2">
    <source>
        <dbReference type="ARBA" id="ARBA00022630"/>
    </source>
</evidence>
<feature type="domain" description="FAD/NAD(P)-binding" evidence="7">
    <location>
        <begin position="47"/>
        <end position="316"/>
    </location>
</feature>
<dbReference type="PANTHER" id="PTHR43735:SF3">
    <property type="entry name" value="FERROPTOSIS SUPPRESSOR PROTEIN 1"/>
    <property type="match status" value="1"/>
</dbReference>
<dbReference type="Proteomes" id="UP000012960">
    <property type="component" value="Unplaced"/>
</dbReference>
<evidence type="ECO:0000256" key="3">
    <source>
        <dbReference type="ARBA" id="ARBA00022827"/>
    </source>
</evidence>
<organism evidence="9 10">
    <name type="scientific">Musa acuminata subsp. malaccensis</name>
    <name type="common">Wild banana</name>
    <name type="synonym">Musa malaccensis</name>
    <dbReference type="NCBI Taxonomy" id="214687"/>
    <lineage>
        <taxon>Eukaryota</taxon>
        <taxon>Viridiplantae</taxon>
        <taxon>Streptophyta</taxon>
        <taxon>Embryophyta</taxon>
        <taxon>Tracheophyta</taxon>
        <taxon>Spermatophyta</taxon>
        <taxon>Magnoliopsida</taxon>
        <taxon>Liliopsida</taxon>
        <taxon>Zingiberales</taxon>
        <taxon>Musaceae</taxon>
        <taxon>Musa</taxon>
    </lineage>
</organism>
<dbReference type="FunFam" id="3.50.50.100:FF:000006">
    <property type="entry name" value="apoptosis-inducing factor 2"/>
    <property type="match status" value="1"/>
</dbReference>
<feature type="region of interest" description="Disordered" evidence="6">
    <location>
        <begin position="15"/>
        <end position="39"/>
    </location>
</feature>
<name>A0A804K416_MUSAM</name>
<evidence type="ECO:0000259" key="7">
    <source>
        <dbReference type="Pfam" id="PF07992"/>
    </source>
</evidence>
<reference evidence="9" key="2">
    <citation type="submission" date="2021-05" db="UniProtKB">
        <authorList>
            <consortium name="EnsemblPlants"/>
        </authorList>
    </citation>
    <scope>IDENTIFICATION</scope>
    <source>
        <strain evidence="9">subsp. malaccensis</strain>
    </source>
</reference>
<dbReference type="FunCoup" id="A0A804K416">
    <property type="interactions" value="305"/>
</dbReference>
<dbReference type="InParanoid" id="A0A804K416"/>
<dbReference type="EnsemblPlants" id="Ma08_t07680.1">
    <property type="protein sequence ID" value="Ma08_p07680.1"/>
    <property type="gene ID" value="Ma08_g07680"/>
</dbReference>
<keyword evidence="2" id="KW-0285">Flavoprotein</keyword>
<evidence type="ECO:0000313" key="10">
    <source>
        <dbReference type="Proteomes" id="UP000012960"/>
    </source>
</evidence>
<reference evidence="8" key="1">
    <citation type="submission" date="2021-03" db="EMBL/GenBank/DDBJ databases">
        <authorList>
            <consortium name="Genoscope - CEA"/>
            <person name="William W."/>
        </authorList>
    </citation>
    <scope>NUCLEOTIDE SEQUENCE</scope>
    <source>
        <strain evidence="8">Doubled-haploid Pahang</strain>
    </source>
</reference>
<dbReference type="OrthoDB" id="739946at2759"/>
<evidence type="ECO:0000256" key="4">
    <source>
        <dbReference type="ARBA" id="ARBA00023002"/>
    </source>
</evidence>
<dbReference type="InterPro" id="IPR023753">
    <property type="entry name" value="FAD/NAD-binding_dom"/>
</dbReference>
<dbReference type="GO" id="GO:0005737">
    <property type="term" value="C:cytoplasm"/>
    <property type="evidence" value="ECO:0000318"/>
    <property type="project" value="GO_Central"/>
</dbReference>
<gene>
    <name evidence="8" type="ORF">GSMUA_341280.1</name>
</gene>
<dbReference type="InterPro" id="IPR036188">
    <property type="entry name" value="FAD/NAD-bd_sf"/>
</dbReference>
<evidence type="ECO:0000313" key="9">
    <source>
        <dbReference type="EnsemblPlants" id="Ma08_p07680.1"/>
    </source>
</evidence>
<dbReference type="Gramene" id="Ma08_t07680.1">
    <property type="protein sequence ID" value="Ma08_p07680.1"/>
    <property type="gene ID" value="Ma08_g07680"/>
</dbReference>
<proteinExistence type="inferred from homology"/>
<dbReference type="EMBL" id="HG996472">
    <property type="protein sequence ID" value="CAG1830874.1"/>
    <property type="molecule type" value="Genomic_DNA"/>
</dbReference>
<dbReference type="Gene3D" id="3.50.50.100">
    <property type="match status" value="1"/>
</dbReference>
<dbReference type="PRINTS" id="PR00368">
    <property type="entry name" value="FADPNR"/>
</dbReference>
<evidence type="ECO:0000256" key="5">
    <source>
        <dbReference type="ARBA" id="ARBA00057036"/>
    </source>
</evidence>
<keyword evidence="10" id="KW-1185">Reference proteome</keyword>
<dbReference type="GO" id="GO:0004174">
    <property type="term" value="F:electron-transferring-flavoprotein dehydrogenase activity"/>
    <property type="evidence" value="ECO:0000318"/>
    <property type="project" value="GO_Central"/>
</dbReference>
<keyword evidence="4" id="KW-0560">Oxidoreductase</keyword>
<comment type="similarity">
    <text evidence="1">Belongs to the FAD-dependent oxidoreductase family.</text>
</comment>
<keyword evidence="3" id="KW-0274">FAD</keyword>
<evidence type="ECO:0000256" key="1">
    <source>
        <dbReference type="ARBA" id="ARBA00006442"/>
    </source>
</evidence>
<comment type="function">
    <text evidence="5">Putative FAD-dependent oxidoreductase.</text>
</comment>
<protein>
    <submittedName>
        <fullName evidence="8">(wild Malaysian banana) hypothetical protein</fullName>
    </submittedName>
</protein>
<sequence>MEGDRPLECGVTIRSSSVSSDPGVSNRDLGHGGGSGSGRGGNATWNRVVIVGGGIAGSLLAKSIQFHADVVLIDQKEYFEIPWATLRSTVEQPVAEKAIFSHTDYLVNGTVITSSAVDVTETDVITADGRHVTYDYLVIATGHTTTSPRCKRDMIEKFKEANVKMRTSSSVLVIGGGPAGVELASDIASVYPDKKVTLVHSGSRLLGFISRKAGNKALEWLRSKNVDVLLEQSIDLDTISEADGIYMTSAGEAIAADCYYVCVNKRLGSSWLRKSMVLKDSLDIYGQLKVDEHLRVKGRNNIFAIGDIIDVPERKQGMLAQKHAVVAAKNLKQLMKVSNKETKLSKYRPSISITMVSLGKKDAVAELPFTTMSGFLPGLIKTRELFLRRTRKLLGVDHHSGFL</sequence>
<accession>A0A804K416</accession>
<evidence type="ECO:0000256" key="6">
    <source>
        <dbReference type="SAM" id="MobiDB-lite"/>
    </source>
</evidence>
<dbReference type="PRINTS" id="PR00469">
    <property type="entry name" value="PNDRDTASEII"/>
</dbReference>